<evidence type="ECO:0000256" key="2">
    <source>
        <dbReference type="ARBA" id="ARBA00023239"/>
    </source>
</evidence>
<dbReference type="OrthoDB" id="46045at2157"/>
<dbReference type="Gene3D" id="3.40.1350.10">
    <property type="match status" value="1"/>
</dbReference>
<sequence length="181" mass="21026">MVIRADILNGVVIIKDLNNSRKIYFLGYFGKPINAEKVKVETDITSPLILNSFEALYLMEKGVIDLFYNDKRVNDINEAKKILKINSKKERQYEIYKELRDNGLKVRSGLKYGSDFVAYRLGPGIEHAPFIIHYYDINENFDPIELVRAGRLSHSVKKDFIISSLKDNGKSLYIIFKWFKP</sequence>
<dbReference type="NCBIfam" id="TIGR00324">
    <property type="entry name" value="endA"/>
    <property type="match status" value="1"/>
</dbReference>
<dbReference type="AlphaFoldDB" id="L0AA75"/>
<reference evidence="7" key="1">
    <citation type="submission" date="2012-03" db="EMBL/GenBank/DDBJ databases">
        <title>Complete genome of Caldisphaera lagunensis DSM 15908.</title>
        <authorList>
            <person name="Lucas S."/>
            <person name="Copeland A."/>
            <person name="Lapidus A."/>
            <person name="Glavina del Rio T."/>
            <person name="Dalin E."/>
            <person name="Tice H."/>
            <person name="Bruce D."/>
            <person name="Goodwin L."/>
            <person name="Pitluck S."/>
            <person name="Peters L."/>
            <person name="Mikhailova N."/>
            <person name="Teshima H."/>
            <person name="Kyrpides N."/>
            <person name="Mavromatis K."/>
            <person name="Ivanova N."/>
            <person name="Brettin T."/>
            <person name="Detter J.C."/>
            <person name="Han C."/>
            <person name="Larimer F."/>
            <person name="Land M."/>
            <person name="Hauser L."/>
            <person name="Markowitz V."/>
            <person name="Cheng J.-F."/>
            <person name="Hugenholtz P."/>
            <person name="Woyke T."/>
            <person name="Wu D."/>
            <person name="Spring S."/>
            <person name="Schroeder M."/>
            <person name="Brambilla E."/>
            <person name="Klenk H.-P."/>
            <person name="Eisen J.A."/>
        </authorList>
    </citation>
    <scope>NUCLEOTIDE SEQUENCE [LARGE SCALE GENOMIC DNA]</scope>
    <source>
        <strain evidence="7">DSM 15908 / JCM 11604 / IC-154</strain>
    </source>
</reference>
<evidence type="ECO:0000313" key="6">
    <source>
        <dbReference type="EMBL" id="AFZ70766.1"/>
    </source>
</evidence>
<dbReference type="PANTHER" id="PTHR13070">
    <property type="entry name" value="TRNA-SPLICING ENDONUCLEASE SUBUNIT SEN34-RELATED"/>
    <property type="match status" value="1"/>
</dbReference>
<dbReference type="GO" id="GO:0003676">
    <property type="term" value="F:nucleic acid binding"/>
    <property type="evidence" value="ECO:0007669"/>
    <property type="project" value="InterPro"/>
</dbReference>
<dbReference type="SUPFAM" id="SSF53032">
    <property type="entry name" value="tRNA-intron endonuclease catalytic domain-like"/>
    <property type="match status" value="1"/>
</dbReference>
<dbReference type="GeneID" id="14212304"/>
<organism evidence="6 7">
    <name type="scientific">Caldisphaera lagunensis (strain DSM 15908 / JCM 11604 / ANMR 0165 / IC-154)</name>
    <dbReference type="NCBI Taxonomy" id="1056495"/>
    <lineage>
        <taxon>Archaea</taxon>
        <taxon>Thermoproteota</taxon>
        <taxon>Thermoprotei</taxon>
        <taxon>Acidilobales</taxon>
        <taxon>Caldisphaeraceae</taxon>
        <taxon>Caldisphaera</taxon>
    </lineage>
</organism>
<dbReference type="InterPro" id="IPR006678">
    <property type="entry name" value="tRNA_intron_Endonuc_N"/>
</dbReference>
<accession>L0AA75</accession>
<dbReference type="CDD" id="cd22363">
    <property type="entry name" value="tRNA-intron_lyase_C"/>
    <property type="match status" value="1"/>
</dbReference>
<dbReference type="SUPFAM" id="SSF55267">
    <property type="entry name" value="tRNA-intron endonuclease N-terminal domain-like"/>
    <property type="match status" value="1"/>
</dbReference>
<protein>
    <submittedName>
        <fullName evidence="6">tRNA intron endonuclease</fullName>
    </submittedName>
</protein>
<dbReference type="GO" id="GO:0000213">
    <property type="term" value="F:tRNA-intron lyase activity"/>
    <property type="evidence" value="ECO:0007669"/>
    <property type="project" value="InterPro"/>
</dbReference>
<keyword evidence="6" id="KW-0255">Endonuclease</keyword>
<name>L0AA75_CALLD</name>
<dbReference type="Pfam" id="PF01974">
    <property type="entry name" value="tRNA_int_endo"/>
    <property type="match status" value="1"/>
</dbReference>
<dbReference type="HOGENOM" id="CLU_114393_0_0_2"/>
<dbReference type="eggNOG" id="arCOG01701">
    <property type="taxonomic scope" value="Archaea"/>
</dbReference>
<dbReference type="Pfam" id="PF02778">
    <property type="entry name" value="tRNA_int_endo_N"/>
    <property type="match status" value="1"/>
</dbReference>
<dbReference type="Gene3D" id="3.40.1170.20">
    <property type="entry name" value="tRNA intron endonuclease, N-terminal domain"/>
    <property type="match status" value="1"/>
</dbReference>
<dbReference type="InterPro" id="IPR036740">
    <property type="entry name" value="tRNA_intron_Endonuc_N_sf"/>
</dbReference>
<feature type="domain" description="tRNA intron endonuclease catalytic" evidence="4">
    <location>
        <begin position="90"/>
        <end position="170"/>
    </location>
</feature>
<keyword evidence="6" id="KW-0540">Nuclease</keyword>
<dbReference type="InterPro" id="IPR006676">
    <property type="entry name" value="tRNA_splic"/>
</dbReference>
<dbReference type="Proteomes" id="UP000010469">
    <property type="component" value="Chromosome"/>
</dbReference>
<dbReference type="InParanoid" id="L0AA75"/>
<dbReference type="EMBL" id="CP003378">
    <property type="protein sequence ID" value="AFZ70766.1"/>
    <property type="molecule type" value="Genomic_DNA"/>
</dbReference>
<dbReference type="PANTHER" id="PTHR13070:SF0">
    <property type="entry name" value="TRNA-SPLICING ENDONUCLEASE SUBUNIT SEN34"/>
    <property type="match status" value="1"/>
</dbReference>
<dbReference type="InterPro" id="IPR036167">
    <property type="entry name" value="tRNA_intron_Endo_cat-like_sf"/>
</dbReference>
<dbReference type="InterPro" id="IPR006677">
    <property type="entry name" value="tRNA_intron_Endonuc_cat-like"/>
</dbReference>
<dbReference type="FunFam" id="3.40.1350.10:FF:000006">
    <property type="entry name" value="tRNA-splicing endonuclease"/>
    <property type="match status" value="1"/>
</dbReference>
<keyword evidence="2" id="KW-0456">Lyase</keyword>
<feature type="domain" description="tRNA intron endonuclease N-terminal" evidence="5">
    <location>
        <begin position="5"/>
        <end position="74"/>
    </location>
</feature>
<evidence type="ECO:0000259" key="4">
    <source>
        <dbReference type="Pfam" id="PF01974"/>
    </source>
</evidence>
<evidence type="ECO:0000256" key="3">
    <source>
        <dbReference type="ARBA" id="ARBA00024798"/>
    </source>
</evidence>
<dbReference type="STRING" id="1056495.Calag_1044"/>
<gene>
    <name evidence="6" type="ordered locus">Calag_1044</name>
</gene>
<comment type="function">
    <text evidence="3">Endonuclease that removes tRNA introns. Cleaves pre-tRNA at the 5'- and 3'-splice sites to release the intron. The products are an intron and two tRNA half-molecules bearing 2',3' cyclic phosphate and 5'-OH termini. Recognizes a pseudosymmetric substrate in which 2 bulged loops of 3 bases are separated by a stem of 4 bp.</text>
</comment>
<dbReference type="KEGG" id="clg:Calag_1044"/>
<dbReference type="PIRSF" id="PIRSF005285">
    <property type="entry name" value="tRNA_splic_archaea"/>
    <property type="match status" value="1"/>
</dbReference>
<dbReference type="InterPro" id="IPR016442">
    <property type="entry name" value="tRNA_splic_arch_short"/>
</dbReference>
<proteinExistence type="predicted"/>
<keyword evidence="6" id="KW-0378">Hydrolase</keyword>
<dbReference type="RefSeq" id="WP_015232663.1">
    <property type="nucleotide sequence ID" value="NC_019791.1"/>
</dbReference>
<dbReference type="GO" id="GO:0000379">
    <property type="term" value="P:tRNA-type intron splice site recognition and cleavage"/>
    <property type="evidence" value="ECO:0007669"/>
    <property type="project" value="TreeGrafter"/>
</dbReference>
<dbReference type="InterPro" id="IPR011856">
    <property type="entry name" value="tRNA_endonuc-like_dom_sf"/>
</dbReference>
<evidence type="ECO:0000259" key="5">
    <source>
        <dbReference type="Pfam" id="PF02778"/>
    </source>
</evidence>
<evidence type="ECO:0000256" key="1">
    <source>
        <dbReference type="ARBA" id="ARBA00022694"/>
    </source>
</evidence>
<keyword evidence="7" id="KW-1185">Reference proteome</keyword>
<keyword evidence="1" id="KW-0819">tRNA processing</keyword>
<evidence type="ECO:0000313" key="7">
    <source>
        <dbReference type="Proteomes" id="UP000010469"/>
    </source>
</evidence>